<dbReference type="Proteomes" id="UP000887580">
    <property type="component" value="Unplaced"/>
</dbReference>
<evidence type="ECO:0000313" key="1">
    <source>
        <dbReference type="Proteomes" id="UP000887580"/>
    </source>
</evidence>
<sequence length="70" mass="7261">MSGHKKPQPQKNGVVIKARVRNESDDVGVVGVVVIEGIDAAVDGGGGIEEDDGEGCEEEEEEGNGVRNAE</sequence>
<protein>
    <submittedName>
        <fullName evidence="2">Uncharacterized protein</fullName>
    </submittedName>
</protein>
<name>A0AC35G484_9BILA</name>
<proteinExistence type="predicted"/>
<accession>A0AC35G484</accession>
<organism evidence="1 2">
    <name type="scientific">Panagrolaimus sp. PS1159</name>
    <dbReference type="NCBI Taxonomy" id="55785"/>
    <lineage>
        <taxon>Eukaryota</taxon>
        <taxon>Metazoa</taxon>
        <taxon>Ecdysozoa</taxon>
        <taxon>Nematoda</taxon>
        <taxon>Chromadorea</taxon>
        <taxon>Rhabditida</taxon>
        <taxon>Tylenchina</taxon>
        <taxon>Panagrolaimomorpha</taxon>
        <taxon>Panagrolaimoidea</taxon>
        <taxon>Panagrolaimidae</taxon>
        <taxon>Panagrolaimus</taxon>
    </lineage>
</organism>
<evidence type="ECO:0000313" key="2">
    <source>
        <dbReference type="WBParaSite" id="PS1159_v2.g23503.t1"/>
    </source>
</evidence>
<reference evidence="2" key="1">
    <citation type="submission" date="2022-11" db="UniProtKB">
        <authorList>
            <consortium name="WormBaseParasite"/>
        </authorList>
    </citation>
    <scope>IDENTIFICATION</scope>
</reference>
<dbReference type="WBParaSite" id="PS1159_v2.g23503.t1">
    <property type="protein sequence ID" value="PS1159_v2.g23503.t1"/>
    <property type="gene ID" value="PS1159_v2.g23503"/>
</dbReference>